<proteinExistence type="predicted"/>
<keyword evidence="2" id="KW-1185">Reference proteome</keyword>
<comment type="caution">
    <text evidence="1">The sequence shown here is derived from an EMBL/GenBank/DDBJ whole genome shotgun (WGS) entry which is preliminary data.</text>
</comment>
<evidence type="ECO:0000313" key="2">
    <source>
        <dbReference type="Proteomes" id="UP001148838"/>
    </source>
</evidence>
<dbReference type="Proteomes" id="UP001148838">
    <property type="component" value="Unassembled WGS sequence"/>
</dbReference>
<dbReference type="EMBL" id="JAJSOF020000003">
    <property type="protein sequence ID" value="KAJ4449502.1"/>
    <property type="molecule type" value="Genomic_DNA"/>
</dbReference>
<sequence>MAGLCESGNEPPGSLKAIYHVNARTVDCRRRYCLGEPQAKRVTHEVEKDGFSLLDTSMLKLPASTMGMLWECRRLRENQSHKENNRRARKIRRV</sequence>
<accession>A0ABQ8TS44</accession>
<protein>
    <submittedName>
        <fullName evidence="1">Uncharacterized protein</fullName>
    </submittedName>
</protein>
<reference evidence="1 2" key="1">
    <citation type="journal article" date="2022" name="Allergy">
        <title>Genome assembly and annotation of Periplaneta americana reveal a comprehensive cockroach allergen profile.</title>
        <authorList>
            <person name="Wang L."/>
            <person name="Xiong Q."/>
            <person name="Saelim N."/>
            <person name="Wang L."/>
            <person name="Nong W."/>
            <person name="Wan A.T."/>
            <person name="Shi M."/>
            <person name="Liu X."/>
            <person name="Cao Q."/>
            <person name="Hui J.H.L."/>
            <person name="Sookrung N."/>
            <person name="Leung T.F."/>
            <person name="Tungtrongchitr A."/>
            <person name="Tsui S.K.W."/>
        </authorList>
    </citation>
    <scope>NUCLEOTIDE SEQUENCE [LARGE SCALE GENOMIC DNA]</scope>
    <source>
        <strain evidence="1">PWHHKU_190912</strain>
    </source>
</reference>
<evidence type="ECO:0000313" key="1">
    <source>
        <dbReference type="EMBL" id="KAJ4449502.1"/>
    </source>
</evidence>
<name>A0ABQ8TS44_PERAM</name>
<organism evidence="1 2">
    <name type="scientific">Periplaneta americana</name>
    <name type="common">American cockroach</name>
    <name type="synonym">Blatta americana</name>
    <dbReference type="NCBI Taxonomy" id="6978"/>
    <lineage>
        <taxon>Eukaryota</taxon>
        <taxon>Metazoa</taxon>
        <taxon>Ecdysozoa</taxon>
        <taxon>Arthropoda</taxon>
        <taxon>Hexapoda</taxon>
        <taxon>Insecta</taxon>
        <taxon>Pterygota</taxon>
        <taxon>Neoptera</taxon>
        <taxon>Polyneoptera</taxon>
        <taxon>Dictyoptera</taxon>
        <taxon>Blattodea</taxon>
        <taxon>Blattoidea</taxon>
        <taxon>Blattidae</taxon>
        <taxon>Blattinae</taxon>
        <taxon>Periplaneta</taxon>
    </lineage>
</organism>
<gene>
    <name evidence="1" type="ORF">ANN_00902</name>
</gene>